<keyword evidence="4" id="KW-0449">Lipoprotein</keyword>
<dbReference type="InterPro" id="IPR007428">
    <property type="entry name" value="MlaA"/>
</dbReference>
<feature type="compositionally biased region" description="Basic residues" evidence="3">
    <location>
        <begin position="264"/>
        <end position="273"/>
    </location>
</feature>
<keyword evidence="2" id="KW-0732">Signal</keyword>
<comment type="similarity">
    <text evidence="1">Belongs to the MlaA family.</text>
</comment>
<evidence type="ECO:0000313" key="5">
    <source>
        <dbReference type="Proteomes" id="UP001163726"/>
    </source>
</evidence>
<organism evidence="4 5">
    <name type="scientific">Catenovulum adriaticum</name>
    <dbReference type="NCBI Taxonomy" id="2984846"/>
    <lineage>
        <taxon>Bacteria</taxon>
        <taxon>Pseudomonadati</taxon>
        <taxon>Pseudomonadota</taxon>
        <taxon>Gammaproteobacteria</taxon>
        <taxon>Alteromonadales</taxon>
        <taxon>Alteromonadaceae</taxon>
        <taxon>Catenovulum</taxon>
    </lineage>
</organism>
<proteinExistence type="inferred from homology"/>
<name>A0ABY7ALR3_9ALTE</name>
<protein>
    <submittedName>
        <fullName evidence="4">VacJ family lipoprotein</fullName>
    </submittedName>
</protein>
<dbReference type="Pfam" id="PF04333">
    <property type="entry name" value="MlaA"/>
    <property type="match status" value="1"/>
</dbReference>
<evidence type="ECO:0000256" key="3">
    <source>
        <dbReference type="SAM" id="MobiDB-lite"/>
    </source>
</evidence>
<feature type="region of interest" description="Disordered" evidence="3">
    <location>
        <begin position="248"/>
        <end position="273"/>
    </location>
</feature>
<accession>A0ABY7ALR3</accession>
<sequence length="273" mass="31075">MPDQAQSEPQQQQNTQHNKPSEPIKVTTSKGTAELEPLIVSYEEKQDFEDPLEWFNRPVFEFNDIAYRYVLVPVSKGYLDYTPDIFRDGVSNFFNNIDEPLNAINYAIQLEGGLSGKSLARFFINSTIGILGLFDPATSWFDIEYKDTNLNNTLANYQVGHGAFLVLPLLGQTDVRNGFSTLTEGFASPINLATSNPDSLYIQAYAKFHEIAPTAVNYPELRNQSDDHYTFFRNLYLQSVLRDQAFKFPDKEKSENEKSVKPNNKNKKGMNNE</sequence>
<keyword evidence="5" id="KW-1185">Reference proteome</keyword>
<feature type="region of interest" description="Disordered" evidence="3">
    <location>
        <begin position="1"/>
        <end position="30"/>
    </location>
</feature>
<feature type="compositionally biased region" description="Low complexity" evidence="3">
    <location>
        <begin position="1"/>
        <end position="16"/>
    </location>
</feature>
<evidence type="ECO:0000313" key="4">
    <source>
        <dbReference type="EMBL" id="WAJ70498.1"/>
    </source>
</evidence>
<evidence type="ECO:0000256" key="1">
    <source>
        <dbReference type="ARBA" id="ARBA00010634"/>
    </source>
</evidence>
<dbReference type="PANTHER" id="PTHR30035:SF3">
    <property type="entry name" value="INTERMEMBRANE PHOSPHOLIPID TRANSPORT SYSTEM LIPOPROTEIN MLAA"/>
    <property type="match status" value="1"/>
</dbReference>
<evidence type="ECO:0000256" key="2">
    <source>
        <dbReference type="ARBA" id="ARBA00022729"/>
    </source>
</evidence>
<dbReference type="PANTHER" id="PTHR30035">
    <property type="entry name" value="LIPOPROTEIN VACJ-RELATED"/>
    <property type="match status" value="1"/>
</dbReference>
<dbReference type="Proteomes" id="UP001163726">
    <property type="component" value="Chromosome"/>
</dbReference>
<gene>
    <name evidence="4" type="ORF">OLW01_01375</name>
</gene>
<reference evidence="4" key="1">
    <citation type="submission" date="2022-10" db="EMBL/GenBank/DDBJ databases">
        <title>Catenovulum adriacola sp. nov. isolated in the Harbour of Susak.</title>
        <authorList>
            <person name="Schoch T."/>
            <person name="Reich S.J."/>
            <person name="Stoeferle S."/>
            <person name="Flaiz M."/>
            <person name="Kazda M."/>
            <person name="Riedel C.U."/>
            <person name="Duerre P."/>
        </authorList>
    </citation>
    <scope>NUCLEOTIDE SEQUENCE</scope>
    <source>
        <strain evidence="4">TS8</strain>
    </source>
</reference>
<dbReference type="PRINTS" id="PR01805">
    <property type="entry name" value="VACJLIPOPROT"/>
</dbReference>
<feature type="compositionally biased region" description="Basic and acidic residues" evidence="3">
    <location>
        <begin position="248"/>
        <end position="260"/>
    </location>
</feature>
<dbReference type="RefSeq" id="WP_268074848.1">
    <property type="nucleotide sequence ID" value="NZ_CP109965.1"/>
</dbReference>
<dbReference type="EMBL" id="CP109965">
    <property type="protein sequence ID" value="WAJ70498.1"/>
    <property type="molecule type" value="Genomic_DNA"/>
</dbReference>